<dbReference type="InterPro" id="IPR053135">
    <property type="entry name" value="AKR2_Oxidoreductase"/>
</dbReference>
<dbReference type="EMBL" id="VRYN01000002">
    <property type="protein sequence ID" value="TYO76817.1"/>
    <property type="molecule type" value="Genomic_DNA"/>
</dbReference>
<evidence type="ECO:0000313" key="4">
    <source>
        <dbReference type="Proteomes" id="UP000296216"/>
    </source>
</evidence>
<dbReference type="Proteomes" id="UP000323075">
    <property type="component" value="Unassembled WGS sequence"/>
</dbReference>
<evidence type="ECO:0000313" key="2">
    <source>
        <dbReference type="EMBL" id="QCC44135.1"/>
    </source>
</evidence>
<keyword evidence="2" id="KW-0560">Oxidoreductase</keyword>
<dbReference type="EMBL" id="CP038631">
    <property type="protein sequence ID" value="QCC44135.1"/>
    <property type="molecule type" value="Genomic_DNA"/>
</dbReference>
<dbReference type="Proteomes" id="UP000296216">
    <property type="component" value="Chromosome"/>
</dbReference>
<protein>
    <submittedName>
        <fullName evidence="2 3">Putative oxidoreductase</fullName>
        <ecNumber evidence="2">1.1.1.-</ecNumber>
    </submittedName>
</protein>
<evidence type="ECO:0000259" key="1">
    <source>
        <dbReference type="Pfam" id="PF00248"/>
    </source>
</evidence>
<evidence type="ECO:0000313" key="3">
    <source>
        <dbReference type="EMBL" id="TYO76817.1"/>
    </source>
</evidence>
<reference evidence="2 4" key="1">
    <citation type="journal article" date="2019" name="Microbiol. Resour. Announc.">
        <title>The Genome Sequence of the Halobacterium salinarum Type Strain Is Closely Related to That of Laboratory Strains NRC-1 and R1.</title>
        <authorList>
            <person name="Pfeiffer F."/>
            <person name="Marchfelder A."/>
            <person name="Habermann B."/>
            <person name="Dyall-Smith M.L."/>
        </authorList>
    </citation>
    <scope>NUCLEOTIDE SEQUENCE [LARGE SCALE GENOMIC DNA]</scope>
    <source>
        <strain evidence="2">91-R6</strain>
        <strain evidence="4">ATCC 33171 / DSM 3754 / JCM 8978 / NBRC 102687 / NCIMB 764 / 91-R6</strain>
    </source>
</reference>
<dbReference type="SUPFAM" id="SSF51430">
    <property type="entry name" value="NAD(P)-linked oxidoreductase"/>
    <property type="match status" value="1"/>
</dbReference>
<dbReference type="GeneID" id="68693226"/>
<dbReference type="Gene3D" id="3.20.20.100">
    <property type="entry name" value="NADP-dependent oxidoreductase domain"/>
    <property type="match status" value="1"/>
</dbReference>
<organism evidence="2 4">
    <name type="scientific">Halobacterium salinarum (strain ATCC 33171 / DSM 3754 / JCM 8978 / NBRC 102687 / NCIMB 764 / 91-R6)</name>
    <dbReference type="NCBI Taxonomy" id="2597657"/>
    <lineage>
        <taxon>Archaea</taxon>
        <taxon>Methanobacteriati</taxon>
        <taxon>Methanobacteriota</taxon>
        <taxon>Stenosarchaea group</taxon>
        <taxon>Halobacteria</taxon>
        <taxon>Halobacteriales</taxon>
        <taxon>Halobacteriaceae</taxon>
        <taxon>Halobacterium</taxon>
    </lineage>
</organism>
<dbReference type="PANTHER" id="PTHR43312">
    <property type="entry name" value="D-THREO-ALDOSE 1-DEHYDROGENASE"/>
    <property type="match status" value="1"/>
</dbReference>
<evidence type="ECO:0000313" key="5">
    <source>
        <dbReference type="Proteomes" id="UP000323075"/>
    </source>
</evidence>
<proteinExistence type="predicted"/>
<dbReference type="AlphaFoldDB" id="A0A4D6GR17"/>
<name>A0A4D6GR17_HALS9</name>
<dbReference type="EC" id="1.1.1.-" evidence="2"/>
<dbReference type="CDD" id="cd19099">
    <property type="entry name" value="AKR_unchar"/>
    <property type="match status" value="1"/>
</dbReference>
<dbReference type="InterPro" id="IPR023210">
    <property type="entry name" value="NADP_OxRdtase_dom"/>
</dbReference>
<reference evidence="3 5" key="2">
    <citation type="submission" date="2019-07" db="EMBL/GenBank/DDBJ databases">
        <title>Genomic Encyclopedia of Archaeal and Bacterial Type Strains, Phase II (KMG-II): from individual species to whole genera.</title>
        <authorList>
            <person name="Goeker M."/>
        </authorList>
    </citation>
    <scope>NUCLEOTIDE SEQUENCE [LARGE SCALE GENOMIC DNA]</scope>
    <source>
        <strain evidence="3 5">DSM 3754</strain>
    </source>
</reference>
<dbReference type="PANTHER" id="PTHR43312:SF1">
    <property type="entry name" value="NADP-DEPENDENT OXIDOREDUCTASE DOMAIN-CONTAINING PROTEIN"/>
    <property type="match status" value="1"/>
</dbReference>
<gene>
    <name evidence="3" type="ORF">APQ99_01458</name>
    <name evidence="2" type="ORF">HBSAL_02030</name>
</gene>
<accession>A0A4D6GR17</accession>
<sequence length="362" mass="38561">MATADATFQYKQRFGDATARTYFRRVGDCAVSSVGLGTYLGAPTAAVDDALYETVRAGLTAGVNVIDTAVNYRHQRSERVVGRAIRDSEIPRDAVFLATKGGFVPFDGAQPDAPGEYVRREFVDRGVVDGDDLAAGSHSIAPGYIDAMVDRSLSNLGVDTIDLYYVHNPETQLDERPASAVYDHLEATFERLEQRVAAGDITHYGVATWEAFRVPADHDHYLDLGEIISRARAAAKTVGNTATHLRAIQVPFNVYMADAFTVAAQEGPDGPQSVLWYAHEAGLNVFTSASLGQGEVVSGIPSAVDTQLAGETPAQRGVNFARSAPGVTSALAGTTDADHVTENADAGTFEPLGANAFDAIFE</sequence>
<dbReference type="GO" id="GO:0016491">
    <property type="term" value="F:oxidoreductase activity"/>
    <property type="evidence" value="ECO:0007669"/>
    <property type="project" value="UniProtKB-KW"/>
</dbReference>
<dbReference type="RefSeq" id="WP_010902155.1">
    <property type="nucleotide sequence ID" value="NZ_VRYN01000002.1"/>
</dbReference>
<reference evidence="2" key="3">
    <citation type="journal article" name="MicrobiologyOpen">
        <title>Whole-genome comparison between the type strain of Halobacterium salinarum (DSM 3754(T)) and the laboratory strains R1 and NRC-1.</title>
        <authorList>
            <person name="Pfeiffer F."/>
            <person name="Losensky G."/>
            <person name="Marchfelder A."/>
            <person name="Habermann B."/>
            <person name="Dyall-Smith M."/>
        </authorList>
    </citation>
    <scope>NUCLEOTIDE SEQUENCE</scope>
    <source>
        <strain evidence="2">91-R6</strain>
    </source>
</reference>
<dbReference type="Pfam" id="PF00248">
    <property type="entry name" value="Aldo_ket_red"/>
    <property type="match status" value="1"/>
</dbReference>
<dbReference type="InterPro" id="IPR036812">
    <property type="entry name" value="NAD(P)_OxRdtase_dom_sf"/>
</dbReference>
<feature type="domain" description="NADP-dependent oxidoreductase" evidence="1">
    <location>
        <begin position="34"/>
        <end position="211"/>
    </location>
</feature>